<name>A0AA35RZ19_GEOBA</name>
<dbReference type="Gene3D" id="2.60.120.200">
    <property type="match status" value="1"/>
</dbReference>
<dbReference type="EMBL" id="CASHTH010001782">
    <property type="protein sequence ID" value="CAI8019864.1"/>
    <property type="molecule type" value="Genomic_DNA"/>
</dbReference>
<dbReference type="SUPFAM" id="SSF49899">
    <property type="entry name" value="Concanavalin A-like lectins/glucanases"/>
    <property type="match status" value="1"/>
</dbReference>
<comment type="caution">
    <text evidence="3">The sequence shown here is derived from an EMBL/GenBank/DDBJ whole genome shotgun (WGS) entry which is preliminary data.</text>
</comment>
<protein>
    <recommendedName>
        <fullName evidence="2">Laminin G domain-containing protein</fullName>
    </recommendedName>
</protein>
<dbReference type="Proteomes" id="UP001174909">
    <property type="component" value="Unassembled WGS sequence"/>
</dbReference>
<evidence type="ECO:0000256" key="1">
    <source>
        <dbReference type="PROSITE-ProRule" id="PRU00122"/>
    </source>
</evidence>
<dbReference type="InterPro" id="IPR013320">
    <property type="entry name" value="ConA-like_dom_sf"/>
</dbReference>
<evidence type="ECO:0000313" key="4">
    <source>
        <dbReference type="Proteomes" id="UP001174909"/>
    </source>
</evidence>
<dbReference type="AlphaFoldDB" id="A0AA35RZ19"/>
<evidence type="ECO:0000259" key="2">
    <source>
        <dbReference type="PROSITE" id="PS50025"/>
    </source>
</evidence>
<evidence type="ECO:0000313" key="3">
    <source>
        <dbReference type="EMBL" id="CAI8019864.1"/>
    </source>
</evidence>
<keyword evidence="4" id="KW-1185">Reference proteome</keyword>
<dbReference type="InterPro" id="IPR001791">
    <property type="entry name" value="Laminin_G"/>
</dbReference>
<feature type="non-terminal residue" evidence="3">
    <location>
        <position position="1"/>
    </location>
</feature>
<comment type="caution">
    <text evidence="1">Lacks conserved residue(s) required for the propagation of feature annotation.</text>
</comment>
<gene>
    <name evidence="3" type="ORF">GBAR_LOCUS11906</name>
</gene>
<feature type="domain" description="Laminin G" evidence="2">
    <location>
        <begin position="1"/>
        <end position="86"/>
    </location>
</feature>
<organism evidence="3 4">
    <name type="scientific">Geodia barretti</name>
    <name type="common">Barrett's horny sponge</name>
    <dbReference type="NCBI Taxonomy" id="519541"/>
    <lineage>
        <taxon>Eukaryota</taxon>
        <taxon>Metazoa</taxon>
        <taxon>Porifera</taxon>
        <taxon>Demospongiae</taxon>
        <taxon>Heteroscleromorpha</taxon>
        <taxon>Tetractinellida</taxon>
        <taxon>Astrophorina</taxon>
        <taxon>Geodiidae</taxon>
        <taxon>Geodia</taxon>
    </lineage>
</organism>
<proteinExistence type="predicted"/>
<accession>A0AA35RZ19</accession>
<sequence length="116" mass="12678">MAIESPFGFALFFPSGPFSPNLFIGGVPRSQSNLLYSGTTWDGFKGQLHDVRVNGRALDFSENLAAEDVTFARGDKDEGSRGQNECGYRFSGHPSYAEFDIGRLPDNFSLGFQLSA</sequence>
<reference evidence="3" key="1">
    <citation type="submission" date="2023-03" db="EMBL/GenBank/DDBJ databases">
        <authorList>
            <person name="Steffen K."/>
            <person name="Cardenas P."/>
        </authorList>
    </citation>
    <scope>NUCLEOTIDE SEQUENCE</scope>
</reference>
<dbReference type="PROSITE" id="PS50025">
    <property type="entry name" value="LAM_G_DOMAIN"/>
    <property type="match status" value="1"/>
</dbReference>